<feature type="transmembrane region" description="Helical" evidence="2">
    <location>
        <begin position="12"/>
        <end position="35"/>
    </location>
</feature>
<dbReference type="GO" id="GO:0016787">
    <property type="term" value="F:hydrolase activity"/>
    <property type="evidence" value="ECO:0007669"/>
    <property type="project" value="UniProtKB-KW"/>
</dbReference>
<evidence type="ECO:0000256" key="1">
    <source>
        <dbReference type="ARBA" id="ARBA00022801"/>
    </source>
</evidence>
<keyword evidence="2" id="KW-0812">Transmembrane</keyword>
<evidence type="ECO:0000313" key="5">
    <source>
        <dbReference type="Proteomes" id="UP001215598"/>
    </source>
</evidence>
<dbReference type="AlphaFoldDB" id="A0AAD7K7M7"/>
<feature type="domain" description="Alpha/beta hydrolase fold-3" evidence="3">
    <location>
        <begin position="113"/>
        <end position="332"/>
    </location>
</feature>
<dbReference type="InterPro" id="IPR050300">
    <property type="entry name" value="GDXG_lipolytic_enzyme"/>
</dbReference>
<organism evidence="4 5">
    <name type="scientific">Mycena metata</name>
    <dbReference type="NCBI Taxonomy" id="1033252"/>
    <lineage>
        <taxon>Eukaryota</taxon>
        <taxon>Fungi</taxon>
        <taxon>Dikarya</taxon>
        <taxon>Basidiomycota</taxon>
        <taxon>Agaricomycotina</taxon>
        <taxon>Agaricomycetes</taxon>
        <taxon>Agaricomycetidae</taxon>
        <taxon>Agaricales</taxon>
        <taxon>Marasmiineae</taxon>
        <taxon>Mycenaceae</taxon>
        <taxon>Mycena</taxon>
    </lineage>
</organism>
<protein>
    <submittedName>
        <fullName evidence="4">Alpha/Beta hydrolase protein</fullName>
    </submittedName>
</protein>
<dbReference type="Proteomes" id="UP001215598">
    <property type="component" value="Unassembled WGS sequence"/>
</dbReference>
<dbReference type="PANTHER" id="PTHR48081">
    <property type="entry name" value="AB HYDROLASE SUPERFAMILY PROTEIN C4A8.06C"/>
    <property type="match status" value="1"/>
</dbReference>
<proteinExistence type="predicted"/>
<keyword evidence="1 4" id="KW-0378">Hydrolase</keyword>
<dbReference type="SUPFAM" id="SSF53474">
    <property type="entry name" value="alpha/beta-Hydrolases"/>
    <property type="match status" value="1"/>
</dbReference>
<accession>A0AAD7K7M7</accession>
<gene>
    <name evidence="4" type="ORF">B0H16DRAFT_1505173</name>
</gene>
<dbReference type="EMBL" id="JARKIB010000008">
    <property type="protein sequence ID" value="KAJ7777340.1"/>
    <property type="molecule type" value="Genomic_DNA"/>
</dbReference>
<comment type="caution">
    <text evidence="4">The sequence shown here is derived from an EMBL/GenBank/DDBJ whole genome shotgun (WGS) entry which is preliminary data.</text>
</comment>
<dbReference type="PANTHER" id="PTHR48081:SF31">
    <property type="entry name" value="STERYL ACETYL HYDROLASE MUG81-RELATED"/>
    <property type="match status" value="1"/>
</dbReference>
<reference evidence="4" key="1">
    <citation type="submission" date="2023-03" db="EMBL/GenBank/DDBJ databases">
        <title>Massive genome expansion in bonnet fungi (Mycena s.s.) driven by repeated elements and novel gene families across ecological guilds.</title>
        <authorList>
            <consortium name="Lawrence Berkeley National Laboratory"/>
            <person name="Harder C.B."/>
            <person name="Miyauchi S."/>
            <person name="Viragh M."/>
            <person name="Kuo A."/>
            <person name="Thoen E."/>
            <person name="Andreopoulos B."/>
            <person name="Lu D."/>
            <person name="Skrede I."/>
            <person name="Drula E."/>
            <person name="Henrissat B."/>
            <person name="Morin E."/>
            <person name="Kohler A."/>
            <person name="Barry K."/>
            <person name="LaButti K."/>
            <person name="Morin E."/>
            <person name="Salamov A."/>
            <person name="Lipzen A."/>
            <person name="Mereny Z."/>
            <person name="Hegedus B."/>
            <person name="Baldrian P."/>
            <person name="Stursova M."/>
            <person name="Weitz H."/>
            <person name="Taylor A."/>
            <person name="Grigoriev I.V."/>
            <person name="Nagy L.G."/>
            <person name="Martin F."/>
            <person name="Kauserud H."/>
        </authorList>
    </citation>
    <scope>NUCLEOTIDE SEQUENCE</scope>
    <source>
        <strain evidence="4">CBHHK182m</strain>
    </source>
</reference>
<dbReference type="Gene3D" id="3.40.50.1820">
    <property type="entry name" value="alpha/beta hydrolase"/>
    <property type="match status" value="1"/>
</dbReference>
<dbReference type="InterPro" id="IPR029058">
    <property type="entry name" value="AB_hydrolase_fold"/>
</dbReference>
<evidence type="ECO:0000256" key="2">
    <source>
        <dbReference type="SAM" id="Phobius"/>
    </source>
</evidence>
<evidence type="ECO:0000313" key="4">
    <source>
        <dbReference type="EMBL" id="KAJ7777340.1"/>
    </source>
</evidence>
<sequence length="361" mass="40062">MSPAERSYGELPWTQIITLVASIIPLPAVLLWTALTKPFASYNKDRSLKRILGDASIRYTSGLKVAQLQYVSGTTSNVYNKWTRSLHLPVAVDELGENARLLWIGPKRLDHVVLFCHGGGYLLPASDYSLSFWRHVQLELEKHKLEVGFALLEYTLAPFAGFPTPLNQARLALEFLFAAGVQPQNIQITGDSAGGNLALQLLSHALHPAHSVPELRLSAPIRGILAISPWVCLTADSKSYTENDGNDMVRKKTLEAWGREILSGFPKDYGAFSEPAKAPDSWFEGAPRIVERVLITAGDAECMRDDIVEFSATFKKHHSDTEFVVQKGGLHEDMYLDFFVKERKLGSLTPLIVEWLAAGFT</sequence>
<keyword evidence="5" id="KW-1185">Reference proteome</keyword>
<name>A0AAD7K7M7_9AGAR</name>
<dbReference type="InterPro" id="IPR013094">
    <property type="entry name" value="AB_hydrolase_3"/>
</dbReference>
<keyword evidence="2" id="KW-1133">Transmembrane helix</keyword>
<keyword evidence="2" id="KW-0472">Membrane</keyword>
<evidence type="ECO:0000259" key="3">
    <source>
        <dbReference type="Pfam" id="PF07859"/>
    </source>
</evidence>
<dbReference type="Pfam" id="PF07859">
    <property type="entry name" value="Abhydrolase_3"/>
    <property type="match status" value="1"/>
</dbReference>